<dbReference type="GO" id="GO:0004565">
    <property type="term" value="F:beta-galactosidase activity"/>
    <property type="evidence" value="ECO:0007669"/>
    <property type="project" value="UniProtKB-EC"/>
</dbReference>
<feature type="domain" description="Glycoside hydrolase family 42 N-terminal" evidence="8">
    <location>
        <begin position="10"/>
        <end position="377"/>
    </location>
</feature>
<evidence type="ECO:0000256" key="5">
    <source>
        <dbReference type="ARBA" id="ARBA00022801"/>
    </source>
</evidence>
<keyword evidence="7 11" id="KW-0326">Glycosidase</keyword>
<evidence type="ECO:0000259" key="9">
    <source>
        <dbReference type="Pfam" id="PF08532"/>
    </source>
</evidence>
<evidence type="ECO:0000259" key="10">
    <source>
        <dbReference type="Pfam" id="PF08533"/>
    </source>
</evidence>
<evidence type="ECO:0000256" key="3">
    <source>
        <dbReference type="ARBA" id="ARBA00012756"/>
    </source>
</evidence>
<comment type="similarity">
    <text evidence="2">Belongs to the glycosyl hydrolase 42 family.</text>
</comment>
<dbReference type="SUPFAM" id="SSF51445">
    <property type="entry name" value="(Trans)glycosidases"/>
    <property type="match status" value="1"/>
</dbReference>
<dbReference type="Pfam" id="PF08532">
    <property type="entry name" value="Glyco_hydro_42M"/>
    <property type="match status" value="1"/>
</dbReference>
<dbReference type="GO" id="GO:0006012">
    <property type="term" value="P:galactose metabolic process"/>
    <property type="evidence" value="ECO:0007669"/>
    <property type="project" value="InterPro"/>
</dbReference>
<dbReference type="GO" id="GO:0046872">
    <property type="term" value="F:metal ion binding"/>
    <property type="evidence" value="ECO:0007669"/>
    <property type="project" value="UniProtKB-KW"/>
</dbReference>
<dbReference type="PATRIC" id="fig|137591.24.peg.175"/>
<feature type="domain" description="Beta-galactosidase trimerisation" evidence="9">
    <location>
        <begin position="389"/>
        <end position="598"/>
    </location>
</feature>
<dbReference type="InterPro" id="IPR029062">
    <property type="entry name" value="Class_I_gatase-like"/>
</dbReference>
<dbReference type="Gene3D" id="3.20.20.80">
    <property type="entry name" value="Glycosidases"/>
    <property type="match status" value="1"/>
</dbReference>
<evidence type="ECO:0000256" key="6">
    <source>
        <dbReference type="ARBA" id="ARBA00022833"/>
    </source>
</evidence>
<dbReference type="Pfam" id="PF02449">
    <property type="entry name" value="Glyco_hydro_42"/>
    <property type="match status" value="1"/>
</dbReference>
<gene>
    <name evidence="11" type="primary">lacZ</name>
    <name evidence="11" type="ORF">ab3b_00173</name>
</gene>
<dbReference type="SUPFAM" id="SSF52317">
    <property type="entry name" value="Class I glutamine amidotransferase-like"/>
    <property type="match status" value="1"/>
</dbReference>
<name>A0A0D1M0Z7_9LACO</name>
<dbReference type="PANTHER" id="PTHR36447">
    <property type="entry name" value="BETA-GALACTOSIDASE GANA"/>
    <property type="match status" value="1"/>
</dbReference>
<dbReference type="InterPro" id="IPR013738">
    <property type="entry name" value="Beta_galactosidase_Trimer"/>
</dbReference>
<reference evidence="11 12" key="1">
    <citation type="journal article" date="2015" name="Microbiology (Mosc.)">
        <title>Genomics of the Weissella cibaria species with an examination of its metabolic traits.</title>
        <authorList>
            <person name="Lynch K.M."/>
            <person name="Lucid A."/>
            <person name="Arendt E.K."/>
            <person name="Sleator R.D."/>
            <person name="Lucey B."/>
            <person name="Coffey A."/>
        </authorList>
    </citation>
    <scope>NUCLEOTIDE SEQUENCE [LARGE SCALE GENOMIC DNA]</scope>
    <source>
        <strain evidence="11 12">AB3b</strain>
    </source>
</reference>
<comment type="catalytic activity">
    <reaction evidence="1">
        <text>Hydrolysis of terminal non-reducing beta-D-galactose residues in beta-D-galactosides.</text>
        <dbReference type="EC" id="3.2.1.23"/>
    </reaction>
</comment>
<evidence type="ECO:0000256" key="4">
    <source>
        <dbReference type="ARBA" id="ARBA00022723"/>
    </source>
</evidence>
<evidence type="ECO:0000256" key="1">
    <source>
        <dbReference type="ARBA" id="ARBA00001412"/>
    </source>
</evidence>
<dbReference type="InterPro" id="IPR003476">
    <property type="entry name" value="Glyco_hydro_42"/>
</dbReference>
<organism evidence="11 12">
    <name type="scientific">Weissella cibaria</name>
    <dbReference type="NCBI Taxonomy" id="137591"/>
    <lineage>
        <taxon>Bacteria</taxon>
        <taxon>Bacillati</taxon>
        <taxon>Bacillota</taxon>
        <taxon>Bacilli</taxon>
        <taxon>Lactobacillales</taxon>
        <taxon>Lactobacillaceae</taxon>
        <taxon>Weissella</taxon>
    </lineage>
</organism>
<dbReference type="Pfam" id="PF08533">
    <property type="entry name" value="Glyco_hydro_42C"/>
    <property type="match status" value="1"/>
</dbReference>
<feature type="domain" description="Beta-galactosidase C-terminal" evidence="10">
    <location>
        <begin position="616"/>
        <end position="667"/>
    </location>
</feature>
<sequence length="670" mass="77155">MDTLKYGVAYYFEYLPYDRIDEDIQMMKAANINVVRIGESTWSTYEKQDNVFDFSTLIYTLNKMRDANIQVIVGTPTYALPSWLAKKHPDFMVMNHGIRQNYGARQIMDITNEHFLFHAERIIRNMLTITSTYDNVIGYQIDNETKHYHTASKNVQQQFINQLINKYGENFEQFNQDFGLDYWSNRVDNWQDFPPIESTINASLAGAFSRFQRDLVTNYLSWQANIVKEFMHDDQFVTQNFDFEWRGYSFGVQPDVDHYAAAKPLDIVGVDIYHPSQKQLTGAEISFAGDIARSTTHSNYLVLETQAQAFKNWTPYPNQLYQLAFSHIASGANMIEYWHWHSIHNSFETYWKGLLGHDFQPNPVYDEAAHVGEDFKRLSPQLVNLTHEAEVAFIVDNNSLTATSSDWMEFKVGDDISYNDVFRQLYDTFYKLNIRTDVLNPDTINLENYKLIVVPMLYTASDEFLQKLNEYVENGGHILYTFKSGVANINTKVRTAIQPGIISKSIGAHYNLFVDPNGSALVGTSDFALPENSEISDWSELLELDTAHSLATYDGPWSEYTAITENNYGQGLTWYLGTYTSNEVVRQLIQHILGKLQLTSPYSASFPLVVKTAKNSDNATLDFIFNYSDKLQELELPFSGVELIQSHSVSKDEVIKLNPWDVKIIQREVR</sequence>
<dbReference type="PANTHER" id="PTHR36447:SF2">
    <property type="entry name" value="BETA-GALACTOSIDASE YESZ"/>
    <property type="match status" value="1"/>
</dbReference>
<evidence type="ECO:0000256" key="7">
    <source>
        <dbReference type="ARBA" id="ARBA00023295"/>
    </source>
</evidence>
<dbReference type="Gene3D" id="3.40.50.880">
    <property type="match status" value="1"/>
</dbReference>
<evidence type="ECO:0000259" key="8">
    <source>
        <dbReference type="Pfam" id="PF02449"/>
    </source>
</evidence>
<accession>A0A0D1M0Z7</accession>
<dbReference type="Proteomes" id="UP000032289">
    <property type="component" value="Unassembled WGS sequence"/>
</dbReference>
<keyword evidence="6" id="KW-0862">Zinc</keyword>
<protein>
    <recommendedName>
        <fullName evidence="3">beta-galactosidase</fullName>
        <ecNumber evidence="3">3.2.1.23</ecNumber>
    </recommendedName>
</protein>
<proteinExistence type="inferred from homology"/>
<keyword evidence="5 11" id="KW-0378">Hydrolase</keyword>
<dbReference type="AlphaFoldDB" id="A0A0D1M0Z7"/>
<dbReference type="InterPro" id="IPR013529">
    <property type="entry name" value="Glyco_hydro_42_N"/>
</dbReference>
<dbReference type="GO" id="GO:0009341">
    <property type="term" value="C:beta-galactosidase complex"/>
    <property type="evidence" value="ECO:0007669"/>
    <property type="project" value="InterPro"/>
</dbReference>
<comment type="caution">
    <text evidence="11">The sequence shown here is derived from an EMBL/GenBank/DDBJ whole genome shotgun (WGS) entry which is preliminary data.</text>
</comment>
<dbReference type="CDD" id="cd03143">
    <property type="entry name" value="A4_beta-galactosidase_middle_domain"/>
    <property type="match status" value="1"/>
</dbReference>
<evidence type="ECO:0000313" key="11">
    <source>
        <dbReference type="EMBL" id="KIU25705.1"/>
    </source>
</evidence>
<keyword evidence="4" id="KW-0479">Metal-binding</keyword>
<evidence type="ECO:0000313" key="12">
    <source>
        <dbReference type="Proteomes" id="UP000032289"/>
    </source>
</evidence>
<dbReference type="InterPro" id="IPR013739">
    <property type="entry name" value="Beta_galactosidase_C"/>
</dbReference>
<dbReference type="EC" id="3.2.1.23" evidence="3"/>
<dbReference type="EMBL" id="JWHT01000004">
    <property type="protein sequence ID" value="KIU25705.1"/>
    <property type="molecule type" value="Genomic_DNA"/>
</dbReference>
<dbReference type="RefSeq" id="WP_043940548.1">
    <property type="nucleotide sequence ID" value="NZ_JWHT01000004.1"/>
</dbReference>
<dbReference type="InterPro" id="IPR017853">
    <property type="entry name" value="GH"/>
</dbReference>
<evidence type="ECO:0000256" key="2">
    <source>
        <dbReference type="ARBA" id="ARBA00005940"/>
    </source>
</evidence>